<evidence type="ECO:0000313" key="2">
    <source>
        <dbReference type="Proteomes" id="UP000266841"/>
    </source>
</evidence>
<dbReference type="Proteomes" id="UP000266841">
    <property type="component" value="Unassembled WGS sequence"/>
</dbReference>
<dbReference type="Gene3D" id="2.130.10.10">
    <property type="entry name" value="YVTN repeat-like/Quinoprotein amine dehydrogenase"/>
    <property type="match status" value="1"/>
</dbReference>
<dbReference type="InterPro" id="IPR015943">
    <property type="entry name" value="WD40/YVTN_repeat-like_dom_sf"/>
</dbReference>
<dbReference type="AlphaFoldDB" id="K0R943"/>
<sequence>MKGQVLRPQEVPAMVPYNQVQSARFGRATDLSSDGLILAVGGNEWNVSKGAVVVYAYNQATNGWEIRQTFLGNSDHEKLGHYVALSSDGNVLAMGGNRAPNPDRPGENYHGYIKVFQWDAVAGQYSQRGSTIWGSHGDFLGARSTRLSSDGTVLLSANDCCGYNGQKKVDVFKFNGSNYVPYGDRITITSIRTADISGDGSKVMAIDASPTAYLYATPPPPTTSPTPSHSEPV</sequence>
<comment type="caution">
    <text evidence="1">The sequence shown here is derived from an EMBL/GenBank/DDBJ whole genome shotgun (WGS) entry which is preliminary data.</text>
</comment>
<reference evidence="1 2" key="1">
    <citation type="journal article" date="2012" name="Genome Biol.">
        <title>Genome and low-iron response of an oceanic diatom adapted to chronic iron limitation.</title>
        <authorList>
            <person name="Lommer M."/>
            <person name="Specht M."/>
            <person name="Roy A.S."/>
            <person name="Kraemer L."/>
            <person name="Andreson R."/>
            <person name="Gutowska M.A."/>
            <person name="Wolf J."/>
            <person name="Bergner S.V."/>
            <person name="Schilhabel M.B."/>
            <person name="Klostermeier U.C."/>
            <person name="Beiko R.G."/>
            <person name="Rosenstiel P."/>
            <person name="Hippler M."/>
            <person name="Laroche J."/>
        </authorList>
    </citation>
    <scope>NUCLEOTIDE SEQUENCE [LARGE SCALE GENOMIC DNA]</scope>
    <source>
        <strain evidence="1 2">CCMP1005</strain>
    </source>
</reference>
<dbReference type="OrthoDB" id="49473at2759"/>
<evidence type="ECO:0000313" key="1">
    <source>
        <dbReference type="EMBL" id="EJK48669.1"/>
    </source>
</evidence>
<protein>
    <recommendedName>
        <fullName evidence="3">Bulb-type lectin domain-containing protein</fullName>
    </recommendedName>
</protein>
<accession>K0R943</accession>
<evidence type="ECO:0008006" key="3">
    <source>
        <dbReference type="Google" id="ProtNLM"/>
    </source>
</evidence>
<gene>
    <name evidence="1" type="ORF">THAOC_32514</name>
</gene>
<dbReference type="EMBL" id="AGNL01045560">
    <property type="protein sequence ID" value="EJK48669.1"/>
    <property type="molecule type" value="Genomic_DNA"/>
</dbReference>
<organism evidence="1 2">
    <name type="scientific">Thalassiosira oceanica</name>
    <name type="common">Marine diatom</name>
    <dbReference type="NCBI Taxonomy" id="159749"/>
    <lineage>
        <taxon>Eukaryota</taxon>
        <taxon>Sar</taxon>
        <taxon>Stramenopiles</taxon>
        <taxon>Ochrophyta</taxon>
        <taxon>Bacillariophyta</taxon>
        <taxon>Coscinodiscophyceae</taxon>
        <taxon>Thalassiosirophycidae</taxon>
        <taxon>Thalassiosirales</taxon>
        <taxon>Thalassiosiraceae</taxon>
        <taxon>Thalassiosira</taxon>
    </lineage>
</organism>
<proteinExistence type="predicted"/>
<keyword evidence="2" id="KW-1185">Reference proteome</keyword>
<dbReference type="SUPFAM" id="SSF82171">
    <property type="entry name" value="DPP6 N-terminal domain-like"/>
    <property type="match status" value="1"/>
</dbReference>
<name>K0R943_THAOC</name>